<gene>
    <name evidence="2" type="ORF">STVIR_0999</name>
</gene>
<organism evidence="2 3">
    <name type="scientific">Streptomyces viridochromogenes Tue57</name>
    <dbReference type="NCBI Taxonomy" id="1160705"/>
    <lineage>
        <taxon>Bacteria</taxon>
        <taxon>Bacillati</taxon>
        <taxon>Actinomycetota</taxon>
        <taxon>Actinomycetes</taxon>
        <taxon>Kitasatosporales</taxon>
        <taxon>Streptomycetaceae</taxon>
        <taxon>Streptomyces</taxon>
    </lineage>
</organism>
<name>L8PKD1_STRVR</name>
<protein>
    <submittedName>
        <fullName evidence="2">Putative Geranylgeranyl reductase (Precursor)</fullName>
    </submittedName>
</protein>
<evidence type="ECO:0000313" key="3">
    <source>
        <dbReference type="Proteomes" id="UP000011205"/>
    </source>
</evidence>
<dbReference type="SUPFAM" id="SSF51905">
    <property type="entry name" value="FAD/NAD(P)-binding domain"/>
    <property type="match status" value="1"/>
</dbReference>
<evidence type="ECO:0000259" key="1">
    <source>
        <dbReference type="Pfam" id="PF01494"/>
    </source>
</evidence>
<dbReference type="PATRIC" id="fig|1160705.3.peg.996"/>
<reference evidence="2 3" key="1">
    <citation type="journal article" date="2013" name="Genome Announc.">
        <title>Draft Genome Sequence of Streptomyces viridochromogenes Strain Tu57, Producer of Avilamycin.</title>
        <authorList>
            <person name="Gruning B.A."/>
            <person name="Erxleben A."/>
            <person name="Hahnlein A."/>
            <person name="Gunther S."/>
        </authorList>
    </citation>
    <scope>NUCLEOTIDE SEQUENCE [LARGE SCALE GENOMIC DNA]</scope>
    <source>
        <strain evidence="2 3">Tue57</strain>
    </source>
</reference>
<dbReference type="PANTHER" id="PTHR42685">
    <property type="entry name" value="GERANYLGERANYL DIPHOSPHATE REDUCTASE"/>
    <property type="match status" value="1"/>
</dbReference>
<evidence type="ECO:0000313" key="2">
    <source>
        <dbReference type="EMBL" id="ELS58001.1"/>
    </source>
</evidence>
<dbReference type="AlphaFoldDB" id="L8PKD1"/>
<dbReference type="Gene3D" id="3.50.50.60">
    <property type="entry name" value="FAD/NAD(P)-binding domain"/>
    <property type="match status" value="1"/>
</dbReference>
<dbReference type="InterPro" id="IPR002938">
    <property type="entry name" value="FAD-bd"/>
</dbReference>
<dbReference type="EMBL" id="AMLP01000040">
    <property type="protein sequence ID" value="ELS58001.1"/>
    <property type="molecule type" value="Genomic_DNA"/>
</dbReference>
<sequence length="393" mass="41190">MVPTPTHWDLAVVGTGPAGAATALGAPWAEPGLRVALLDRADFPRDKACGDGVAPHVLDLLSEVGVTGLVDDRAPVDRLRPGCGVLVAERRTARPARGVPRRVLGTRLVDAAVAAGARSLRRRVRDVRQYGDAVVLDGEISAAVVVGADGAHSVVRRALDLPGGPVALAVRGYVPSAAERRGAQVIEFADRHQPSYAWSFDLGDGRADVGYGGIVHENRPAPPRVRSLEHIEALLPGATEGGEHWVGHHLPLSTARRRPPTGRPLLVVDAAGAVNPPTGEGIHHAVASGSKAGRASAAARRVGRPEAAGDRYAHATRRVLLPHPRHTALAARLARSTRVPEAGLRASAADQRVFDDLVELGLSRGRPTPTMALGPSRALVAPFLPTSRLPEPP</sequence>
<proteinExistence type="predicted"/>
<dbReference type="InterPro" id="IPR036188">
    <property type="entry name" value="FAD/NAD-bd_sf"/>
</dbReference>
<dbReference type="PRINTS" id="PR00420">
    <property type="entry name" value="RNGMNOXGNASE"/>
</dbReference>
<feature type="domain" description="FAD-binding" evidence="1">
    <location>
        <begin position="9"/>
        <end position="162"/>
    </location>
</feature>
<comment type="caution">
    <text evidence="2">The sequence shown here is derived from an EMBL/GenBank/DDBJ whole genome shotgun (WGS) entry which is preliminary data.</text>
</comment>
<dbReference type="GO" id="GO:0071949">
    <property type="term" value="F:FAD binding"/>
    <property type="evidence" value="ECO:0007669"/>
    <property type="project" value="InterPro"/>
</dbReference>
<dbReference type="InterPro" id="IPR050407">
    <property type="entry name" value="Geranylgeranyl_reductase"/>
</dbReference>
<dbReference type="RefSeq" id="WP_003996344.1">
    <property type="nucleotide sequence ID" value="NZ_AMLP01000040.1"/>
</dbReference>
<dbReference type="Pfam" id="PF01494">
    <property type="entry name" value="FAD_binding_3"/>
    <property type="match status" value="1"/>
</dbReference>
<dbReference type="Proteomes" id="UP000011205">
    <property type="component" value="Unassembled WGS sequence"/>
</dbReference>
<dbReference type="PANTHER" id="PTHR42685:SF22">
    <property type="entry name" value="CONDITIONED MEDIUM FACTOR RECEPTOR 1"/>
    <property type="match status" value="1"/>
</dbReference>
<accession>L8PKD1</accession>